<dbReference type="Proteomes" id="UP000032233">
    <property type="component" value="Unassembled WGS sequence"/>
</dbReference>
<sequence>MPVVFSRFLKGGKTPLKAFCALFQGDGAFEDAKKIEL</sequence>
<proteinExistence type="predicted"/>
<gene>
    <name evidence="1" type="ORF">X474_01135</name>
</gene>
<comment type="caution">
    <text evidence="1">The sequence shown here is derived from an EMBL/GenBank/DDBJ whole genome shotgun (WGS) entry which is preliminary data.</text>
</comment>
<dbReference type="STRING" id="1429043.X474_01135"/>
<dbReference type="EMBL" id="AZAC01000001">
    <property type="protein sequence ID" value="KIX16089.1"/>
    <property type="molecule type" value="Genomic_DNA"/>
</dbReference>
<keyword evidence="2" id="KW-1185">Reference proteome</keyword>
<protein>
    <submittedName>
        <fullName evidence="1">Uncharacterized protein</fullName>
    </submittedName>
</protein>
<reference evidence="1 2" key="1">
    <citation type="submission" date="2013-11" db="EMBL/GenBank/DDBJ databases">
        <title>Metagenomic analysis of a methanogenic consortium involved in long chain n-alkane degradation.</title>
        <authorList>
            <person name="Davidova I.A."/>
            <person name="Callaghan A.V."/>
            <person name="Wawrik B."/>
            <person name="Pruitt S."/>
            <person name="Marks C."/>
            <person name="Duncan K.E."/>
            <person name="Suflita J.M."/>
        </authorList>
    </citation>
    <scope>NUCLEOTIDE SEQUENCE [LARGE SCALE GENOMIC DNA]</scope>
    <source>
        <strain evidence="1 2">SPR</strain>
    </source>
</reference>
<organism evidence="1 2">
    <name type="scientific">Dethiosulfatarculus sandiegensis</name>
    <dbReference type="NCBI Taxonomy" id="1429043"/>
    <lineage>
        <taxon>Bacteria</taxon>
        <taxon>Pseudomonadati</taxon>
        <taxon>Thermodesulfobacteriota</taxon>
        <taxon>Desulfarculia</taxon>
        <taxon>Desulfarculales</taxon>
        <taxon>Desulfarculaceae</taxon>
        <taxon>Dethiosulfatarculus</taxon>
    </lineage>
</organism>
<name>A0A0D2JD18_9BACT</name>
<evidence type="ECO:0000313" key="1">
    <source>
        <dbReference type="EMBL" id="KIX16089.1"/>
    </source>
</evidence>
<evidence type="ECO:0000313" key="2">
    <source>
        <dbReference type="Proteomes" id="UP000032233"/>
    </source>
</evidence>
<accession>A0A0D2JD18</accession>
<dbReference type="InParanoid" id="A0A0D2JD18"/>
<dbReference type="AlphaFoldDB" id="A0A0D2JD18"/>